<dbReference type="AlphaFoldDB" id="A0A7W6D7H3"/>
<dbReference type="Gene3D" id="3.30.2310.20">
    <property type="entry name" value="RelE-like"/>
    <property type="match status" value="1"/>
</dbReference>
<dbReference type="GO" id="GO:0098795">
    <property type="term" value="P:global gene silencing by mRNA cleavage"/>
    <property type="evidence" value="ECO:0007669"/>
    <property type="project" value="TreeGrafter"/>
</dbReference>
<evidence type="ECO:0000256" key="1">
    <source>
        <dbReference type="ARBA" id="ARBA00008172"/>
    </source>
</evidence>
<dbReference type="GO" id="GO:0004519">
    <property type="term" value="F:endonuclease activity"/>
    <property type="evidence" value="ECO:0007669"/>
    <property type="project" value="UniProtKB-KW"/>
</dbReference>
<dbReference type="EMBL" id="JACIEE010000006">
    <property type="protein sequence ID" value="MBB3978143.1"/>
    <property type="molecule type" value="Genomic_DNA"/>
</dbReference>
<proteinExistence type="inferred from homology"/>
<keyword evidence="8" id="KW-1185">Reference proteome</keyword>
<dbReference type="SUPFAM" id="SSF143011">
    <property type="entry name" value="RelE-like"/>
    <property type="match status" value="1"/>
</dbReference>
<dbReference type="InterPro" id="IPR009614">
    <property type="entry name" value="YoeB_toxin"/>
</dbReference>
<dbReference type="RefSeq" id="WP_183806298.1">
    <property type="nucleotide sequence ID" value="NZ_JACIEE010000006.1"/>
</dbReference>
<sequence length="89" mass="10535">MKLTFSSQAWDDFTYWIEHDRKTLAKLLALIRDCQRTPFSGLGKPEPLRGELKGFWSRRITQEHRLVYRVFGTAGDQQLEIAACRYHYD</sequence>
<gene>
    <name evidence="7" type="ORF">GGQ64_003357</name>
</gene>
<name>A0A7W6D7H3_9HYPH</name>
<comment type="caution">
    <text evidence="7">The sequence shown here is derived from an EMBL/GenBank/DDBJ whole genome shotgun (WGS) entry which is preliminary data.</text>
</comment>
<accession>A0A7W6D7H3</accession>
<evidence type="ECO:0000256" key="3">
    <source>
        <dbReference type="ARBA" id="ARBA00022722"/>
    </source>
</evidence>
<dbReference type="NCBIfam" id="TIGR02116">
    <property type="entry name" value="toxin_Txe_YoeB"/>
    <property type="match status" value="1"/>
</dbReference>
<keyword evidence="3" id="KW-0540">Nuclease</keyword>
<keyword evidence="2" id="KW-1277">Toxin-antitoxin system</keyword>
<dbReference type="Proteomes" id="UP000574761">
    <property type="component" value="Unassembled WGS sequence"/>
</dbReference>
<comment type="similarity">
    <text evidence="1">Belongs to the YoeB family.</text>
</comment>
<dbReference type="PANTHER" id="PTHR38039">
    <property type="entry name" value="TOXIN YOEB"/>
    <property type="match status" value="1"/>
</dbReference>
<evidence type="ECO:0000256" key="4">
    <source>
        <dbReference type="ARBA" id="ARBA00022759"/>
    </source>
</evidence>
<keyword evidence="4" id="KW-0255">Endonuclease</keyword>
<evidence type="ECO:0000256" key="2">
    <source>
        <dbReference type="ARBA" id="ARBA00022649"/>
    </source>
</evidence>
<evidence type="ECO:0000313" key="8">
    <source>
        <dbReference type="Proteomes" id="UP000574761"/>
    </source>
</evidence>
<reference evidence="7 8" key="1">
    <citation type="submission" date="2020-08" db="EMBL/GenBank/DDBJ databases">
        <title>Genomic Encyclopedia of Type Strains, Phase IV (KMG-IV): sequencing the most valuable type-strain genomes for metagenomic binning, comparative biology and taxonomic classification.</title>
        <authorList>
            <person name="Goeker M."/>
        </authorList>
    </citation>
    <scope>NUCLEOTIDE SEQUENCE [LARGE SCALE GENOMIC DNA]</scope>
    <source>
        <strain evidence="7 8">DSM 100211</strain>
    </source>
</reference>
<protein>
    <recommendedName>
        <fullName evidence="6">Putative mRNA interferase YoeB</fullName>
    </recommendedName>
</protein>
<evidence type="ECO:0000256" key="5">
    <source>
        <dbReference type="ARBA" id="ARBA00022801"/>
    </source>
</evidence>
<dbReference type="GO" id="GO:0006401">
    <property type="term" value="P:RNA catabolic process"/>
    <property type="evidence" value="ECO:0007669"/>
    <property type="project" value="InterPro"/>
</dbReference>
<dbReference type="GO" id="GO:0016787">
    <property type="term" value="F:hydrolase activity"/>
    <property type="evidence" value="ECO:0007669"/>
    <property type="project" value="UniProtKB-KW"/>
</dbReference>
<evidence type="ECO:0000256" key="6">
    <source>
        <dbReference type="ARBA" id="ARBA00030388"/>
    </source>
</evidence>
<keyword evidence="5 7" id="KW-0378">Hydrolase</keyword>
<dbReference type="PANTHER" id="PTHR38039:SF1">
    <property type="entry name" value="TOXIN YOEB"/>
    <property type="match status" value="1"/>
</dbReference>
<evidence type="ECO:0000313" key="7">
    <source>
        <dbReference type="EMBL" id="MBB3978143.1"/>
    </source>
</evidence>
<organism evidence="7 8">
    <name type="scientific">Mycoplana azooxidifex</name>
    <dbReference type="NCBI Taxonomy" id="1636188"/>
    <lineage>
        <taxon>Bacteria</taxon>
        <taxon>Pseudomonadati</taxon>
        <taxon>Pseudomonadota</taxon>
        <taxon>Alphaproteobacteria</taxon>
        <taxon>Hyphomicrobiales</taxon>
        <taxon>Rhizobiaceae</taxon>
        <taxon>Mycoplana</taxon>
    </lineage>
</organism>
<dbReference type="InterPro" id="IPR035093">
    <property type="entry name" value="RelE/ParE_toxin_dom_sf"/>
</dbReference>
<dbReference type="Pfam" id="PF06769">
    <property type="entry name" value="YoeB_toxin"/>
    <property type="match status" value="1"/>
</dbReference>